<name>A0A5N6LDZ9_9ASTR</name>
<reference evidence="2 3" key="1">
    <citation type="submission" date="2019-05" db="EMBL/GenBank/DDBJ databases">
        <title>Mikania micrantha, genome provides insights into the molecular mechanism of rapid growth.</title>
        <authorList>
            <person name="Liu B."/>
        </authorList>
    </citation>
    <scope>NUCLEOTIDE SEQUENCE [LARGE SCALE GENOMIC DNA]</scope>
    <source>
        <strain evidence="2">NLD-2019</strain>
        <tissue evidence="2">Leaf</tissue>
    </source>
</reference>
<proteinExistence type="predicted"/>
<feature type="region of interest" description="Disordered" evidence="1">
    <location>
        <begin position="48"/>
        <end position="99"/>
    </location>
</feature>
<gene>
    <name evidence="2" type="ORF">E3N88_43821</name>
</gene>
<evidence type="ECO:0000313" key="2">
    <source>
        <dbReference type="EMBL" id="KAD0708996.1"/>
    </source>
</evidence>
<keyword evidence="3" id="KW-1185">Reference proteome</keyword>
<dbReference type="Proteomes" id="UP000326396">
    <property type="component" value="Unassembled WGS sequence"/>
</dbReference>
<dbReference type="AlphaFoldDB" id="A0A5N6LDZ9"/>
<organism evidence="2 3">
    <name type="scientific">Mikania micrantha</name>
    <name type="common">bitter vine</name>
    <dbReference type="NCBI Taxonomy" id="192012"/>
    <lineage>
        <taxon>Eukaryota</taxon>
        <taxon>Viridiplantae</taxon>
        <taxon>Streptophyta</taxon>
        <taxon>Embryophyta</taxon>
        <taxon>Tracheophyta</taxon>
        <taxon>Spermatophyta</taxon>
        <taxon>Magnoliopsida</taxon>
        <taxon>eudicotyledons</taxon>
        <taxon>Gunneridae</taxon>
        <taxon>Pentapetalae</taxon>
        <taxon>asterids</taxon>
        <taxon>campanulids</taxon>
        <taxon>Asterales</taxon>
        <taxon>Asteraceae</taxon>
        <taxon>Asteroideae</taxon>
        <taxon>Heliantheae alliance</taxon>
        <taxon>Eupatorieae</taxon>
        <taxon>Mikania</taxon>
    </lineage>
</organism>
<sequence length="99" mass="10882">MGPKRGTTKPIPSTNKPAALKQHLQMNRQQGIVVAAPLDFFAPLKKSFKKGGGAKEAAGPKHYPQQKLHHPPQVDLSPGPFHDIDLQRTPTHHIPMSQQ</sequence>
<evidence type="ECO:0000313" key="3">
    <source>
        <dbReference type="Proteomes" id="UP000326396"/>
    </source>
</evidence>
<dbReference type="EMBL" id="SZYD01001455">
    <property type="protein sequence ID" value="KAD0708996.1"/>
    <property type="molecule type" value="Genomic_DNA"/>
</dbReference>
<accession>A0A5N6LDZ9</accession>
<protein>
    <submittedName>
        <fullName evidence="2">Uncharacterized protein</fullName>
    </submittedName>
</protein>
<comment type="caution">
    <text evidence="2">The sequence shown here is derived from an EMBL/GenBank/DDBJ whole genome shotgun (WGS) entry which is preliminary data.</text>
</comment>
<evidence type="ECO:0000256" key="1">
    <source>
        <dbReference type="SAM" id="MobiDB-lite"/>
    </source>
</evidence>